<dbReference type="PROSITE" id="PS50157">
    <property type="entry name" value="ZINC_FINGER_C2H2_2"/>
    <property type="match status" value="1"/>
</dbReference>
<proteinExistence type="predicted"/>
<evidence type="ECO:0000256" key="4">
    <source>
        <dbReference type="SAM" id="MobiDB-lite"/>
    </source>
</evidence>
<gene>
    <name evidence="8" type="ORF">BCIN_02g09340</name>
</gene>
<feature type="compositionally biased region" description="Low complexity" evidence="4">
    <location>
        <begin position="397"/>
        <end position="411"/>
    </location>
</feature>
<feature type="region of interest" description="Disordered" evidence="4">
    <location>
        <begin position="302"/>
        <end position="332"/>
    </location>
</feature>
<dbReference type="PROSITE" id="PS50102">
    <property type="entry name" value="RRM"/>
    <property type="match status" value="1"/>
</dbReference>
<dbReference type="GO" id="GO:0003723">
    <property type="term" value="F:RNA binding"/>
    <property type="evidence" value="ECO:0007669"/>
    <property type="project" value="UniProtKB-UniRule"/>
</dbReference>
<dbReference type="InterPro" id="IPR013087">
    <property type="entry name" value="Znf_C2H2_type"/>
</dbReference>
<dbReference type="InterPro" id="IPR036236">
    <property type="entry name" value="Znf_C2H2_sf"/>
</dbReference>
<dbReference type="SUPFAM" id="SSF57701">
    <property type="entry name" value="Zn2/Cys6 DNA-binding domain"/>
    <property type="match status" value="1"/>
</dbReference>
<keyword evidence="1" id="KW-0539">Nucleus</keyword>
<feature type="compositionally biased region" description="Polar residues" evidence="4">
    <location>
        <begin position="416"/>
        <end position="439"/>
    </location>
</feature>
<evidence type="ECO:0000259" key="5">
    <source>
        <dbReference type="PROSITE" id="PS50048"/>
    </source>
</evidence>
<name>A0A384JB75_BOTFB</name>
<evidence type="ECO:0000313" key="8">
    <source>
        <dbReference type="EMBL" id="ATZ47677.1"/>
    </source>
</evidence>
<evidence type="ECO:0000256" key="1">
    <source>
        <dbReference type="ARBA" id="ARBA00023242"/>
    </source>
</evidence>
<organism evidence="8 9">
    <name type="scientific">Botryotinia fuckeliana (strain B05.10)</name>
    <name type="common">Noble rot fungus</name>
    <name type="synonym">Botrytis cinerea</name>
    <dbReference type="NCBI Taxonomy" id="332648"/>
    <lineage>
        <taxon>Eukaryota</taxon>
        <taxon>Fungi</taxon>
        <taxon>Dikarya</taxon>
        <taxon>Ascomycota</taxon>
        <taxon>Pezizomycotina</taxon>
        <taxon>Leotiomycetes</taxon>
        <taxon>Helotiales</taxon>
        <taxon>Sclerotiniaceae</taxon>
        <taxon>Botrytis</taxon>
    </lineage>
</organism>
<feature type="domain" description="C2H2-type" evidence="7">
    <location>
        <begin position="276"/>
        <end position="304"/>
    </location>
</feature>
<accession>A0A384JB75</accession>
<dbReference type="InterPro" id="IPR012677">
    <property type="entry name" value="Nucleotide-bd_a/b_plait_sf"/>
</dbReference>
<dbReference type="InterPro" id="IPR052973">
    <property type="entry name" value="Fungal_sec-metab_reg_TF"/>
</dbReference>
<dbReference type="GO" id="GO:0008270">
    <property type="term" value="F:zinc ion binding"/>
    <property type="evidence" value="ECO:0007669"/>
    <property type="project" value="UniProtKB-KW"/>
</dbReference>
<keyword evidence="9" id="KW-1185">Reference proteome</keyword>
<dbReference type="PROSITE" id="PS50048">
    <property type="entry name" value="ZN2_CY6_FUNGAL_2"/>
    <property type="match status" value="1"/>
</dbReference>
<dbReference type="KEGG" id="bfu:BCIN_02g09340"/>
<feature type="region of interest" description="Disordered" evidence="4">
    <location>
        <begin position="352"/>
        <end position="459"/>
    </location>
</feature>
<dbReference type="CDD" id="cd00067">
    <property type="entry name" value="GAL4"/>
    <property type="match status" value="1"/>
</dbReference>
<dbReference type="SUPFAM" id="SSF57667">
    <property type="entry name" value="beta-beta-alpha zinc fingers"/>
    <property type="match status" value="1"/>
</dbReference>
<evidence type="ECO:0000259" key="7">
    <source>
        <dbReference type="PROSITE" id="PS50157"/>
    </source>
</evidence>
<dbReference type="Pfam" id="PF00172">
    <property type="entry name" value="Zn_clus"/>
    <property type="match status" value="1"/>
</dbReference>
<dbReference type="EMBL" id="CP009806">
    <property type="protein sequence ID" value="ATZ47677.1"/>
    <property type="molecule type" value="Genomic_DNA"/>
</dbReference>
<keyword evidence="2" id="KW-0479">Metal-binding</keyword>
<dbReference type="InterPro" id="IPR000504">
    <property type="entry name" value="RRM_dom"/>
</dbReference>
<keyword evidence="3" id="KW-0694">RNA-binding</keyword>
<dbReference type="AlphaFoldDB" id="A0A384JB75"/>
<dbReference type="Proteomes" id="UP000001798">
    <property type="component" value="Chromosome 2"/>
</dbReference>
<dbReference type="VEuPathDB" id="FungiDB:Bcin02g09340"/>
<protein>
    <submittedName>
        <fullName evidence="8">Uncharacterized protein</fullName>
    </submittedName>
</protein>
<feature type="compositionally biased region" description="Low complexity" evidence="4">
    <location>
        <begin position="444"/>
        <end position="459"/>
    </location>
</feature>
<evidence type="ECO:0000259" key="6">
    <source>
        <dbReference type="PROSITE" id="PS50102"/>
    </source>
</evidence>
<dbReference type="Gene3D" id="4.10.240.10">
    <property type="entry name" value="Zn(2)-C6 fungal-type DNA-binding domain"/>
    <property type="match status" value="1"/>
</dbReference>
<dbReference type="SUPFAM" id="SSF54928">
    <property type="entry name" value="RNA-binding domain, RBD"/>
    <property type="match status" value="1"/>
</dbReference>
<dbReference type="InterPro" id="IPR001138">
    <property type="entry name" value="Zn2Cys6_DnaBD"/>
</dbReference>
<reference evidence="8 9" key="3">
    <citation type="journal article" date="2017" name="Mol. Plant Pathol.">
        <title>A gapless genome sequence of the fungus Botrytis cinerea.</title>
        <authorList>
            <person name="Van Kan J.A."/>
            <person name="Stassen J.H."/>
            <person name="Mosbach A."/>
            <person name="Van Der Lee T.A."/>
            <person name="Faino L."/>
            <person name="Farmer A.D."/>
            <person name="Papasotiriou D.G."/>
            <person name="Zhou S."/>
            <person name="Seidl M.F."/>
            <person name="Cottam E."/>
            <person name="Edel D."/>
            <person name="Hahn M."/>
            <person name="Schwartz D.C."/>
            <person name="Dietrich R.A."/>
            <person name="Widdison S."/>
            <person name="Scalliet G."/>
        </authorList>
    </citation>
    <scope>NUCLEOTIDE SEQUENCE [LARGE SCALE GENOMIC DNA]</scope>
    <source>
        <strain evidence="8 9">B05.10</strain>
    </source>
</reference>
<dbReference type="SMART" id="SM00066">
    <property type="entry name" value="GAL4"/>
    <property type="match status" value="1"/>
</dbReference>
<dbReference type="PROSITE" id="PS00463">
    <property type="entry name" value="ZN2_CY6_FUNGAL_1"/>
    <property type="match status" value="1"/>
</dbReference>
<feature type="domain" description="Zn(2)-C6 fungal-type" evidence="5">
    <location>
        <begin position="942"/>
        <end position="972"/>
    </location>
</feature>
<evidence type="ECO:0000256" key="2">
    <source>
        <dbReference type="PROSITE-ProRule" id="PRU00042"/>
    </source>
</evidence>
<dbReference type="OrthoDB" id="3502879at2759"/>
<feature type="domain" description="RRM" evidence="6">
    <location>
        <begin position="749"/>
        <end position="827"/>
    </location>
</feature>
<reference evidence="8 9" key="2">
    <citation type="journal article" date="2012" name="Eukaryot. Cell">
        <title>Genome update of Botrytis cinerea strains B05.10 and T4.</title>
        <authorList>
            <person name="Staats M."/>
            <person name="van Kan J.A."/>
        </authorList>
    </citation>
    <scope>NUCLEOTIDE SEQUENCE [LARGE SCALE GENOMIC DNA]</scope>
    <source>
        <strain evidence="8 9">B05.10</strain>
    </source>
</reference>
<dbReference type="InterPro" id="IPR036864">
    <property type="entry name" value="Zn2-C6_fun-type_DNA-bd_sf"/>
</dbReference>
<keyword evidence="2" id="KW-0863">Zinc-finger</keyword>
<dbReference type="Gene3D" id="3.30.160.60">
    <property type="entry name" value="Classic Zinc Finger"/>
    <property type="match status" value="1"/>
</dbReference>
<dbReference type="RefSeq" id="XP_024547413.1">
    <property type="nucleotide sequence ID" value="XM_024691642.1"/>
</dbReference>
<dbReference type="PROSITE" id="PS00028">
    <property type="entry name" value="ZINC_FINGER_C2H2_1"/>
    <property type="match status" value="1"/>
</dbReference>
<dbReference type="PANTHER" id="PTHR35392">
    <property type="entry name" value="ZN(II)2CYS6 TRANSCRIPTION FACTOR (EUROFUNG)-RELATED-RELATED"/>
    <property type="match status" value="1"/>
</dbReference>
<feature type="compositionally biased region" description="Polar residues" evidence="4">
    <location>
        <begin position="356"/>
        <end position="384"/>
    </location>
</feature>
<evidence type="ECO:0000313" key="9">
    <source>
        <dbReference type="Proteomes" id="UP000001798"/>
    </source>
</evidence>
<dbReference type="GO" id="GO:0000981">
    <property type="term" value="F:DNA-binding transcription factor activity, RNA polymerase II-specific"/>
    <property type="evidence" value="ECO:0007669"/>
    <property type="project" value="InterPro"/>
</dbReference>
<evidence type="ECO:0000256" key="3">
    <source>
        <dbReference type="PROSITE-ProRule" id="PRU00176"/>
    </source>
</evidence>
<dbReference type="Gene3D" id="3.30.70.330">
    <property type="match status" value="1"/>
</dbReference>
<dbReference type="InterPro" id="IPR035979">
    <property type="entry name" value="RBD_domain_sf"/>
</dbReference>
<dbReference type="GeneID" id="5434916"/>
<reference evidence="8 9" key="1">
    <citation type="journal article" date="2011" name="PLoS Genet.">
        <title>Genomic analysis of the necrotrophic fungal pathogens Sclerotinia sclerotiorum and Botrytis cinerea.</title>
        <authorList>
            <person name="Amselem J."/>
            <person name="Cuomo C.A."/>
            <person name="van Kan J.A."/>
            <person name="Viaud M."/>
            <person name="Benito E.P."/>
            <person name="Couloux A."/>
            <person name="Coutinho P.M."/>
            <person name="de Vries R.P."/>
            <person name="Dyer P.S."/>
            <person name="Fillinger S."/>
            <person name="Fournier E."/>
            <person name="Gout L."/>
            <person name="Hahn M."/>
            <person name="Kohn L."/>
            <person name="Lapalu N."/>
            <person name="Plummer K.M."/>
            <person name="Pradier J.M."/>
            <person name="Quevillon E."/>
            <person name="Sharon A."/>
            <person name="Simon A."/>
            <person name="ten Have A."/>
            <person name="Tudzynski B."/>
            <person name="Tudzynski P."/>
            <person name="Wincker P."/>
            <person name="Andrew M."/>
            <person name="Anthouard V."/>
            <person name="Beever R.E."/>
            <person name="Beffa R."/>
            <person name="Benoit I."/>
            <person name="Bouzid O."/>
            <person name="Brault B."/>
            <person name="Chen Z."/>
            <person name="Choquer M."/>
            <person name="Collemare J."/>
            <person name="Cotton P."/>
            <person name="Danchin E.G."/>
            <person name="Da Silva C."/>
            <person name="Gautier A."/>
            <person name="Giraud C."/>
            <person name="Giraud T."/>
            <person name="Gonzalez C."/>
            <person name="Grossetete S."/>
            <person name="Guldener U."/>
            <person name="Henrissat B."/>
            <person name="Howlett B.J."/>
            <person name="Kodira C."/>
            <person name="Kretschmer M."/>
            <person name="Lappartient A."/>
            <person name="Leroch M."/>
            <person name="Levis C."/>
            <person name="Mauceli E."/>
            <person name="Neuveglise C."/>
            <person name="Oeser B."/>
            <person name="Pearson M."/>
            <person name="Poulain J."/>
            <person name="Poussereau N."/>
            <person name="Quesneville H."/>
            <person name="Rascle C."/>
            <person name="Schumacher J."/>
            <person name="Segurens B."/>
            <person name="Sexton A."/>
            <person name="Silva E."/>
            <person name="Sirven C."/>
            <person name="Soanes D.M."/>
            <person name="Talbot N.J."/>
            <person name="Templeton M."/>
            <person name="Yandava C."/>
            <person name="Yarden O."/>
            <person name="Zeng Q."/>
            <person name="Rollins J.A."/>
            <person name="Lebrun M.H."/>
            <person name="Dickman M."/>
        </authorList>
    </citation>
    <scope>NUCLEOTIDE SEQUENCE [LARGE SCALE GENOMIC DNA]</scope>
    <source>
        <strain evidence="8 9">B05.10</strain>
    </source>
</reference>
<sequence length="1029" mass="115135">MESSSDIKLPGERASTSPLVKLQPLSYADENNEDMNVPSNLEFYRQIIDFENDTGRHELILGNLDRSQQRAVQSLAHSRNFDYEYQQGYARVLRGSTTNWNIEAMVENSPTEIAHYDEPIDSGRLLDEPFPFEMDFLDSNSEVEPWLQNSMYPYPPELPSQLARNDVASEGLPLSQPGIGSQLDMPGDDIYGNPPGLNGKDVDCNTRLSEETTPANPSGPMFSPGGSMFSSKNSSYDLIQQNIRRRAYVCKACQKSHSREIDLIMHRRSRLSGNGIKCPGCTGHFTTCDLLLRHQREAHANISPSTADISRPSAEGFKSSSHASSTWSDHDSMEASLPDELFLTTKPSYIPESDSSRWNSRTNSFNSSTLSSPIRPFRTTSFNSPFDRFDMQGLPNSTSRSRSGSISSLQSEHGRNQITQTSRNSSGRRYNSLRSQTMDATCDSPSRYASSGRSGRSRPLTSFARIGVNAIKMIGWACWRCRILGKKCTEDNPCHTCPKGNKAGKSSWTKIGCRRGTLPQEMESIDLCPKSISQPKSSDIDILCPYCRLNWYQSSNSRESKCSRCERIDAKVIGPFPSDLKILRMEEAAKRRHKDVINVTEMGEGDDNTKFSSAIATLRKNLLLENLGLPSHFPLSAGVYLPKSISMPSLIALDQCIIAIIWEITEDSSHIQSLSTFCGSSERPLNDLSVLLRSASIYQAKLEPDSHKLIAQSLICLREALELKRATKLGALHEFSHRKCHQLEDLILTDLIIDNIPSAKTSQDVIKLMIDIKLPVPRAFNYQFDNGVFRGRASAKFVNNREARQVIDALHKFKIDGQALQVEYKNSIPRPGERGSFCNDKNVDSLMSAIKRYIEQLSKVFFKKENLRGKTWWLSVFYSLVIQSLVRAILKAIVADGGVEIPSSINQYLHLAVRLFVATSGAHDPLVHGIPVQGDRLKALVACDSCKRRKLKCTRWKPFCEACQAFQCPCVYGGKLEINDSEMEDYNFARLSVQQAEWQSSGLNSSGEYLQHMFQDDGQPITYGAAINN</sequence>
<keyword evidence="2" id="KW-0862">Zinc</keyword>